<gene>
    <name evidence="2" type="primary">rav2</name>
    <name evidence="2" type="ORF">LCER1_G007972</name>
</gene>
<evidence type="ECO:0000256" key="1">
    <source>
        <dbReference type="SAM" id="MobiDB-lite"/>
    </source>
</evidence>
<feature type="compositionally biased region" description="Low complexity" evidence="1">
    <location>
        <begin position="153"/>
        <end position="175"/>
    </location>
</feature>
<dbReference type="InterPro" id="IPR028241">
    <property type="entry name" value="RAVE2/Rogdi"/>
</dbReference>
<dbReference type="Pfam" id="PF10259">
    <property type="entry name" value="Rogdi_lz"/>
    <property type="match status" value="1"/>
</dbReference>
<organism evidence="2 3">
    <name type="scientific">Lachnellula cervina</name>
    <dbReference type="NCBI Taxonomy" id="1316786"/>
    <lineage>
        <taxon>Eukaryota</taxon>
        <taxon>Fungi</taxon>
        <taxon>Dikarya</taxon>
        <taxon>Ascomycota</taxon>
        <taxon>Pezizomycotina</taxon>
        <taxon>Leotiomycetes</taxon>
        <taxon>Helotiales</taxon>
        <taxon>Lachnaceae</taxon>
        <taxon>Lachnellula</taxon>
    </lineage>
</organism>
<dbReference type="EMBL" id="QGMG01001677">
    <property type="protein sequence ID" value="TVY45396.1"/>
    <property type="molecule type" value="Genomic_DNA"/>
</dbReference>
<feature type="region of interest" description="Disordered" evidence="1">
    <location>
        <begin position="153"/>
        <end position="188"/>
    </location>
</feature>
<proteinExistence type="predicted"/>
<dbReference type="Proteomes" id="UP000481288">
    <property type="component" value="Unassembled WGS sequence"/>
</dbReference>
<keyword evidence="3" id="KW-1185">Reference proteome</keyword>
<evidence type="ECO:0000313" key="2">
    <source>
        <dbReference type="EMBL" id="TVY45396.1"/>
    </source>
</evidence>
<feature type="compositionally biased region" description="Pro residues" evidence="1">
    <location>
        <begin position="176"/>
        <end position="186"/>
    </location>
</feature>
<accession>A0A7D8ULZ0</accession>
<comment type="caution">
    <text evidence="2">The sequence shown here is derived from an EMBL/GenBank/DDBJ whole genome shotgun (WGS) entry which is preliminary data.</text>
</comment>
<dbReference type="PANTHER" id="PTHR13618:SF1">
    <property type="entry name" value="PROTEIN ROGDI HOMOLOG"/>
    <property type="match status" value="1"/>
</dbReference>
<protein>
    <submittedName>
        <fullName evidence="2">Regulator of V-ATPase in vacuolar membrane protein 2</fullName>
    </submittedName>
</protein>
<dbReference type="AlphaFoldDB" id="A0A7D8ULZ0"/>
<sequence length="297" mass="31943">MTTAVYPHLPPAQLKKEEDDSTARELSWLLDSLQETLVSLKSGLEECYALLAPIEPGSTLVMSSPRSESVKGHVTRVGTRIVKGTLHLRLKTLPHTHISFTPHLPALENLRDLLNQALDCVDITRWTGDRHSASYISSQLRLLHSILTSSLSLLSPPSTSSTSQPPWTTTPTPASHSPPPNPPYPPNLSLTLTPSAGALILTVRILEPVGVGAEPSLGLVTKFAFAIGAQRRLEHDEMEGVYVLGGGERVRVREKVVVESSADPMMLVLGAKLGALERTVEAGRVGLGVVCGEEVDV</sequence>
<reference evidence="2 3" key="1">
    <citation type="submission" date="2018-05" db="EMBL/GenBank/DDBJ databases">
        <title>Whole genome sequencing for identification of molecular markers to develop diagnostic detection tools for the regulated plant pathogen Lachnellula willkommii.</title>
        <authorList>
            <person name="Giroux E."/>
            <person name="Bilodeau G."/>
        </authorList>
    </citation>
    <scope>NUCLEOTIDE SEQUENCE [LARGE SCALE GENOMIC DNA]</scope>
    <source>
        <strain evidence="2 3">CBS 625.97</strain>
    </source>
</reference>
<dbReference type="OrthoDB" id="66510at2759"/>
<name>A0A7D8ULZ0_9HELO</name>
<evidence type="ECO:0000313" key="3">
    <source>
        <dbReference type="Proteomes" id="UP000481288"/>
    </source>
</evidence>
<dbReference type="PANTHER" id="PTHR13618">
    <property type="entry name" value="LEUCINE ZIPPER CONTAINING TRANSCRIPTION FACTOR LZF1"/>
    <property type="match status" value="1"/>
</dbReference>
<dbReference type="GO" id="GO:0043291">
    <property type="term" value="C:RAVE complex"/>
    <property type="evidence" value="ECO:0007669"/>
    <property type="project" value="TreeGrafter"/>
</dbReference>